<evidence type="ECO:0000259" key="8">
    <source>
        <dbReference type="PROSITE" id="PS00623"/>
    </source>
</evidence>
<keyword evidence="4" id="KW-0732">Signal</keyword>
<dbReference type="GeneID" id="72000658"/>
<evidence type="ECO:0000256" key="5">
    <source>
        <dbReference type="ARBA" id="ARBA00022827"/>
    </source>
</evidence>
<evidence type="ECO:0000256" key="6">
    <source>
        <dbReference type="ARBA" id="ARBA00023002"/>
    </source>
</evidence>
<keyword evidence="11" id="KW-1185">Reference proteome</keyword>
<organism evidence="10 11">
    <name type="scientific">Rhodofomes roseus</name>
    <dbReference type="NCBI Taxonomy" id="34475"/>
    <lineage>
        <taxon>Eukaryota</taxon>
        <taxon>Fungi</taxon>
        <taxon>Dikarya</taxon>
        <taxon>Basidiomycota</taxon>
        <taxon>Agaricomycotina</taxon>
        <taxon>Agaricomycetes</taxon>
        <taxon>Polyporales</taxon>
        <taxon>Rhodofomes</taxon>
    </lineage>
</organism>
<feature type="domain" description="Glucose-methanol-choline oxidoreductase N-terminal" evidence="9">
    <location>
        <begin position="262"/>
        <end position="276"/>
    </location>
</feature>
<comment type="cofactor">
    <cofactor evidence="1">
        <name>FAD</name>
        <dbReference type="ChEBI" id="CHEBI:57692"/>
    </cofactor>
</comment>
<evidence type="ECO:0000256" key="7">
    <source>
        <dbReference type="RuleBase" id="RU003968"/>
    </source>
</evidence>
<proteinExistence type="inferred from homology"/>
<dbReference type="SUPFAM" id="SSF51905">
    <property type="entry name" value="FAD/NAD(P)-binding domain"/>
    <property type="match status" value="1"/>
</dbReference>
<dbReference type="RefSeq" id="XP_047784408.1">
    <property type="nucleotide sequence ID" value="XM_047919926.1"/>
</dbReference>
<evidence type="ECO:0000256" key="2">
    <source>
        <dbReference type="ARBA" id="ARBA00010790"/>
    </source>
</evidence>
<keyword evidence="5 7" id="KW-0274">FAD</keyword>
<dbReference type="PROSITE" id="PS00624">
    <property type="entry name" value="GMC_OXRED_2"/>
    <property type="match status" value="1"/>
</dbReference>
<evidence type="ECO:0000256" key="3">
    <source>
        <dbReference type="ARBA" id="ARBA00022630"/>
    </source>
</evidence>
<dbReference type="Pfam" id="PF00732">
    <property type="entry name" value="GMC_oxred_N"/>
    <property type="match status" value="1"/>
</dbReference>
<dbReference type="PROSITE" id="PS00623">
    <property type="entry name" value="GMC_OXRED_1"/>
    <property type="match status" value="1"/>
</dbReference>
<name>A0ABQ8KX22_9APHY</name>
<dbReference type="Gene3D" id="3.30.560.10">
    <property type="entry name" value="Glucose Oxidase, domain 3"/>
    <property type="match status" value="1"/>
</dbReference>
<keyword evidence="3 7" id="KW-0285">Flavoprotein</keyword>
<dbReference type="InterPro" id="IPR036188">
    <property type="entry name" value="FAD/NAD-bd_sf"/>
</dbReference>
<reference evidence="10 11" key="1">
    <citation type="journal article" date="2021" name="Environ. Microbiol.">
        <title>Gene family expansions and transcriptome signatures uncover fungal adaptations to wood decay.</title>
        <authorList>
            <person name="Hage H."/>
            <person name="Miyauchi S."/>
            <person name="Viragh M."/>
            <person name="Drula E."/>
            <person name="Min B."/>
            <person name="Chaduli D."/>
            <person name="Navarro D."/>
            <person name="Favel A."/>
            <person name="Norest M."/>
            <person name="Lesage-Meessen L."/>
            <person name="Balint B."/>
            <person name="Merenyi Z."/>
            <person name="de Eugenio L."/>
            <person name="Morin E."/>
            <person name="Martinez A.T."/>
            <person name="Baldrian P."/>
            <person name="Stursova M."/>
            <person name="Martinez M.J."/>
            <person name="Novotny C."/>
            <person name="Magnuson J.K."/>
            <person name="Spatafora J.W."/>
            <person name="Maurice S."/>
            <person name="Pangilinan J."/>
            <person name="Andreopoulos W."/>
            <person name="LaButti K."/>
            <person name="Hundley H."/>
            <person name="Na H."/>
            <person name="Kuo A."/>
            <person name="Barry K."/>
            <person name="Lipzen A."/>
            <person name="Henrissat B."/>
            <person name="Riley R."/>
            <person name="Ahrendt S."/>
            <person name="Nagy L.G."/>
            <person name="Grigoriev I.V."/>
            <person name="Martin F."/>
            <person name="Rosso M.N."/>
        </authorList>
    </citation>
    <scope>NUCLEOTIDE SEQUENCE [LARGE SCALE GENOMIC DNA]</scope>
    <source>
        <strain evidence="10 11">CIRM-BRFM 1785</strain>
    </source>
</reference>
<protein>
    <submittedName>
        <fullName evidence="10">GMC oxidoreductase</fullName>
    </submittedName>
</protein>
<evidence type="ECO:0000256" key="1">
    <source>
        <dbReference type="ARBA" id="ARBA00001974"/>
    </source>
</evidence>
<dbReference type="InterPro" id="IPR000172">
    <property type="entry name" value="GMC_OxRdtase_N"/>
</dbReference>
<dbReference type="Gene3D" id="3.50.50.60">
    <property type="entry name" value="FAD/NAD(P)-binding domain"/>
    <property type="match status" value="1"/>
</dbReference>
<dbReference type="SUPFAM" id="SSF54373">
    <property type="entry name" value="FAD-linked reductases, C-terminal domain"/>
    <property type="match status" value="1"/>
</dbReference>
<evidence type="ECO:0000313" key="10">
    <source>
        <dbReference type="EMBL" id="KAH9843598.1"/>
    </source>
</evidence>
<evidence type="ECO:0000256" key="4">
    <source>
        <dbReference type="ARBA" id="ARBA00022729"/>
    </source>
</evidence>
<dbReference type="PANTHER" id="PTHR11552">
    <property type="entry name" value="GLUCOSE-METHANOL-CHOLINE GMC OXIDOREDUCTASE"/>
    <property type="match status" value="1"/>
</dbReference>
<accession>A0ABQ8KX22</accession>
<dbReference type="Pfam" id="PF05199">
    <property type="entry name" value="GMC_oxred_C"/>
    <property type="match status" value="1"/>
</dbReference>
<dbReference type="Proteomes" id="UP000814176">
    <property type="component" value="Unassembled WGS sequence"/>
</dbReference>
<comment type="caution">
    <text evidence="10">The sequence shown here is derived from an EMBL/GenBank/DDBJ whole genome shotgun (WGS) entry which is preliminary data.</text>
</comment>
<keyword evidence="6" id="KW-0560">Oxidoreductase</keyword>
<feature type="domain" description="Glucose-methanol-choline oxidoreductase N-terminal" evidence="8">
    <location>
        <begin position="94"/>
        <end position="117"/>
    </location>
</feature>
<sequence>MQNRLATIGDVAGKHFDFVVIGGGTAGLTLASRLTENPRVSVVVLEAGDAHFEDSKILTPDGFMRQLRQPEYDWAFWTVPQKHSGDKVISWSRGKGLGGSSAMNFLMWTTPQREDIDGFEKLGNTGWKWEMLATYMKKIERSPSGLGLIPVGYAHTPSGAELPFQQSMNANGIPIASVDDTTCGSWMSPSSIEPETGCRVDATTAYLLPALQRPNLHVLTGAYVTKLLTSDGTRLTAMGAEFVYNSLLHNVYVDKEIILSAGAVKSPQILELSGIGNCKLLRSLGIPVKMDLPAVGGSLRDKVTVSIVLEMKEGHDIFSFNLMANPEFHSRLNEVYPNATGKFSSVVSGMTFIPTQALPEGTQASIFSTAETFVQNAKQHGLYTKVHELLMDHLGNSKVPDFEVIVTPFVPGAPNPKKAYIALVICLSHPFSSGDTHIQSADPQIAPLIDPCVFECAIDLNILVEAFKFTRKVIQTAPFCDLVSKEIRPGPEVQSDNEIKAAIQGNIATIWHSSGTVSMMPKEIGGVVDTKLKVYGTTNVRVVDMSIVPLPIGTHTQCMLISISHWYEL</sequence>
<evidence type="ECO:0000259" key="9">
    <source>
        <dbReference type="PROSITE" id="PS00624"/>
    </source>
</evidence>
<dbReference type="PANTHER" id="PTHR11552:SF201">
    <property type="entry name" value="GLUCOSE-METHANOL-CHOLINE OXIDOREDUCTASE N-TERMINAL DOMAIN-CONTAINING PROTEIN"/>
    <property type="match status" value="1"/>
</dbReference>
<gene>
    <name evidence="10" type="ORF">C8Q71DRAFT_696588</name>
</gene>
<evidence type="ECO:0000313" key="11">
    <source>
        <dbReference type="Proteomes" id="UP000814176"/>
    </source>
</evidence>
<dbReference type="PIRSF" id="PIRSF000137">
    <property type="entry name" value="Alcohol_oxidase"/>
    <property type="match status" value="1"/>
</dbReference>
<dbReference type="InterPro" id="IPR012132">
    <property type="entry name" value="GMC_OxRdtase"/>
</dbReference>
<dbReference type="EMBL" id="JADCUA010000001">
    <property type="protein sequence ID" value="KAH9843598.1"/>
    <property type="molecule type" value="Genomic_DNA"/>
</dbReference>
<dbReference type="InterPro" id="IPR007867">
    <property type="entry name" value="GMC_OxRtase_C"/>
</dbReference>
<comment type="similarity">
    <text evidence="2 7">Belongs to the GMC oxidoreductase family.</text>
</comment>